<keyword evidence="4" id="KW-0949">S-adenosyl-L-methionine</keyword>
<dbReference type="EC" id="2.1.1.221" evidence="1"/>
<evidence type="ECO:0000313" key="8">
    <source>
        <dbReference type="Proteomes" id="UP000594263"/>
    </source>
</evidence>
<keyword evidence="8" id="KW-1185">Reference proteome</keyword>
<dbReference type="InterPro" id="IPR007356">
    <property type="entry name" value="tRNA_m1G_MeTrfase_euk"/>
</dbReference>
<organism evidence="7 8">
    <name type="scientific">Kalanchoe fedtschenkoi</name>
    <name type="common">Lavender scallops</name>
    <name type="synonym">South American air plant</name>
    <dbReference type="NCBI Taxonomy" id="63787"/>
    <lineage>
        <taxon>Eukaryota</taxon>
        <taxon>Viridiplantae</taxon>
        <taxon>Streptophyta</taxon>
        <taxon>Embryophyta</taxon>
        <taxon>Tracheophyta</taxon>
        <taxon>Spermatophyta</taxon>
        <taxon>Magnoliopsida</taxon>
        <taxon>eudicotyledons</taxon>
        <taxon>Gunneridae</taxon>
        <taxon>Pentapetalae</taxon>
        <taxon>Saxifragales</taxon>
        <taxon>Crassulaceae</taxon>
        <taxon>Kalanchoe</taxon>
    </lineage>
</organism>
<dbReference type="EnsemblPlants" id="Kaladp0060s0434.1.v1.1">
    <property type="protein sequence ID" value="Kaladp0060s0434.1.v1.1"/>
    <property type="gene ID" value="Kaladp0060s0434.v1.1"/>
</dbReference>
<dbReference type="Gramene" id="Kaladp0060s0434.1.v1.1">
    <property type="protein sequence ID" value="Kaladp0060s0434.1.v1.1"/>
    <property type="gene ID" value="Kaladp0060s0434.v1.1"/>
</dbReference>
<sequence>MWRRLFFSRPQILTTPSFSNLRNVSSTVNHFLVSRHAAARFTLSFSSNSPLPKLGAEETNHTAAAKVIEKNEAMQMMNSALETSSDDDDGSAVGFSYNHGLNMSKVEQKKLFKQRQYEARKAEIISADKERRRSEGDRKRKAWDEKLAGVDEEERAKLIEARRALRIKTIEKMNADKAQKIERLEKARVHGQNIVIDLEFSSLMSPMDIRSLTRQIMFCYAANGRCSAPSHLWLTGYGSEMEAQLLKIPGYENWIIEKDSRSYIEAFEDRRDDLIYLTPDSENVLYDIDPRKLYILGGLVDRTRQKGVTMKKARNQRIQTGKLPIREYLKESSCQILAINQVVELLLKFMETRDWKTSFVHAVPQRKQCQR</sequence>
<evidence type="ECO:0000256" key="1">
    <source>
        <dbReference type="ARBA" id="ARBA00012797"/>
    </source>
</evidence>
<evidence type="ECO:0000256" key="4">
    <source>
        <dbReference type="ARBA" id="ARBA00022691"/>
    </source>
</evidence>
<dbReference type="PROSITE" id="PS51675">
    <property type="entry name" value="SAM_MT_TRM10"/>
    <property type="match status" value="1"/>
</dbReference>
<reference evidence="7" key="1">
    <citation type="submission" date="2021-01" db="UniProtKB">
        <authorList>
            <consortium name="EnsemblPlants"/>
        </authorList>
    </citation>
    <scope>IDENTIFICATION</scope>
</reference>
<evidence type="ECO:0000256" key="3">
    <source>
        <dbReference type="ARBA" id="ARBA00022679"/>
    </source>
</evidence>
<name>A0A7N0UCN3_KALFE</name>
<dbReference type="GO" id="GO:0000049">
    <property type="term" value="F:tRNA binding"/>
    <property type="evidence" value="ECO:0007669"/>
    <property type="project" value="TreeGrafter"/>
</dbReference>
<evidence type="ECO:0000256" key="2">
    <source>
        <dbReference type="ARBA" id="ARBA00022603"/>
    </source>
</evidence>
<dbReference type="PANTHER" id="PTHR13563:SF13">
    <property type="entry name" value="TRNA METHYLTRANSFERASE 10 HOMOLOG A"/>
    <property type="match status" value="1"/>
</dbReference>
<dbReference type="InterPro" id="IPR028564">
    <property type="entry name" value="MT_TRM10-typ"/>
</dbReference>
<dbReference type="GO" id="GO:0002939">
    <property type="term" value="P:tRNA N1-guanine methylation"/>
    <property type="evidence" value="ECO:0007669"/>
    <property type="project" value="TreeGrafter"/>
</dbReference>
<dbReference type="Gene3D" id="3.40.1280.30">
    <property type="match status" value="1"/>
</dbReference>
<accession>A0A7N0UCN3</accession>
<proteinExistence type="predicted"/>
<dbReference type="CDD" id="cd18089">
    <property type="entry name" value="SPOUT_Trm10-like"/>
    <property type="match status" value="1"/>
</dbReference>
<keyword evidence="2" id="KW-0489">Methyltransferase</keyword>
<dbReference type="PANTHER" id="PTHR13563">
    <property type="entry name" value="TRNA (GUANINE-9-) METHYLTRANSFERASE"/>
    <property type="match status" value="1"/>
</dbReference>
<protein>
    <recommendedName>
        <fullName evidence="1">tRNA (guanine(9)-N(1))-methyltransferase</fullName>
        <ecNumber evidence="1">2.1.1.221</ecNumber>
    </recommendedName>
</protein>
<comment type="catalytic activity">
    <reaction evidence="5">
        <text>guanosine(9) in tRNA + S-adenosyl-L-methionine = N(1)-methylguanosine(9) in tRNA + S-adenosyl-L-homocysteine + H(+)</text>
        <dbReference type="Rhea" id="RHEA:43156"/>
        <dbReference type="Rhea" id="RHEA-COMP:10367"/>
        <dbReference type="Rhea" id="RHEA-COMP:10368"/>
        <dbReference type="ChEBI" id="CHEBI:15378"/>
        <dbReference type="ChEBI" id="CHEBI:57856"/>
        <dbReference type="ChEBI" id="CHEBI:59789"/>
        <dbReference type="ChEBI" id="CHEBI:73542"/>
        <dbReference type="ChEBI" id="CHEBI:74269"/>
        <dbReference type="EC" id="2.1.1.221"/>
    </reaction>
</comment>
<dbReference type="Proteomes" id="UP000594263">
    <property type="component" value="Unplaced"/>
</dbReference>
<evidence type="ECO:0000259" key="6">
    <source>
        <dbReference type="PROSITE" id="PS51675"/>
    </source>
</evidence>
<dbReference type="GO" id="GO:0005634">
    <property type="term" value="C:nucleus"/>
    <property type="evidence" value="ECO:0007669"/>
    <property type="project" value="TreeGrafter"/>
</dbReference>
<dbReference type="GO" id="GO:0052905">
    <property type="term" value="F:tRNA (guanosine(9)-N1)-methyltransferase activity"/>
    <property type="evidence" value="ECO:0007669"/>
    <property type="project" value="UniProtKB-EC"/>
</dbReference>
<feature type="domain" description="SAM-dependent MTase TRM10-type" evidence="6">
    <location>
        <begin position="180"/>
        <end position="370"/>
    </location>
</feature>
<dbReference type="InterPro" id="IPR038459">
    <property type="entry name" value="MT_TRM10-typ_sf"/>
</dbReference>
<dbReference type="AlphaFoldDB" id="A0A7N0UCN3"/>
<evidence type="ECO:0000256" key="5">
    <source>
        <dbReference type="ARBA" id="ARBA00048434"/>
    </source>
</evidence>
<keyword evidence="3" id="KW-0808">Transferase</keyword>
<evidence type="ECO:0000313" key="7">
    <source>
        <dbReference type="EnsemblPlants" id="Kaladp0060s0434.1.v1.1"/>
    </source>
</evidence>